<sequence>MSRRSPPIEVVLDLLAEKDRLVREKDELVESKNKMWREYYDLLQEKDRENDWLREEFEKSKRRSKELETALRDLLDRDDEEEVEEDEEAVVEEVDDGDDGYGAYRTAEEEMQNKHEQQEQESYIDRKNLSQESLHSCNPPFDDVGPGRRFYDGRPAPAPSPPVAMERLQAPRPLVRQAPPPPTRVDYSAFVFAPLIRVLDNREDRCGGISSVAPTVIKSIRSTMDQLEQKQHPGPFESTCCAWKYLEGHKSQAPWTNELPRREACRACFNARRACLLWLGDMKWMVLPLPPRVRNNSTTWRDAEYYIYPGGEDSTEFPGVWRESTQKRKKRRQSDDVG</sequence>
<comment type="caution">
    <text evidence="2">The sequence shown here is derived from an EMBL/GenBank/DDBJ whole genome shotgun (WGS) entry which is preliminary data.</text>
</comment>
<feature type="region of interest" description="Disordered" evidence="1">
    <location>
        <begin position="132"/>
        <end position="164"/>
    </location>
</feature>
<evidence type="ECO:0000256" key="1">
    <source>
        <dbReference type="SAM" id="MobiDB-lite"/>
    </source>
</evidence>
<evidence type="ECO:0000313" key="2">
    <source>
        <dbReference type="EMBL" id="KAK5175247.1"/>
    </source>
</evidence>
<name>A0AAV9PN45_9PEZI</name>
<organism evidence="2 3">
    <name type="scientific">Saxophila tyrrhenica</name>
    <dbReference type="NCBI Taxonomy" id="1690608"/>
    <lineage>
        <taxon>Eukaryota</taxon>
        <taxon>Fungi</taxon>
        <taxon>Dikarya</taxon>
        <taxon>Ascomycota</taxon>
        <taxon>Pezizomycotina</taxon>
        <taxon>Dothideomycetes</taxon>
        <taxon>Dothideomycetidae</taxon>
        <taxon>Mycosphaerellales</taxon>
        <taxon>Extremaceae</taxon>
        <taxon>Saxophila</taxon>
    </lineage>
</organism>
<dbReference type="GeneID" id="89921735"/>
<protein>
    <submittedName>
        <fullName evidence="2">Uncharacterized protein</fullName>
    </submittedName>
</protein>
<evidence type="ECO:0000313" key="3">
    <source>
        <dbReference type="Proteomes" id="UP001337655"/>
    </source>
</evidence>
<proteinExistence type="predicted"/>
<dbReference type="AlphaFoldDB" id="A0AAV9PN45"/>
<reference evidence="2 3" key="1">
    <citation type="submission" date="2023-08" db="EMBL/GenBank/DDBJ databases">
        <title>Black Yeasts Isolated from many extreme environments.</title>
        <authorList>
            <person name="Coleine C."/>
            <person name="Stajich J.E."/>
            <person name="Selbmann L."/>
        </authorList>
    </citation>
    <scope>NUCLEOTIDE SEQUENCE [LARGE SCALE GENOMIC DNA]</scope>
    <source>
        <strain evidence="2 3">CCFEE 5935</strain>
    </source>
</reference>
<dbReference type="Proteomes" id="UP001337655">
    <property type="component" value="Unassembled WGS sequence"/>
</dbReference>
<keyword evidence="3" id="KW-1185">Reference proteome</keyword>
<dbReference type="RefSeq" id="XP_064663885.1">
    <property type="nucleotide sequence ID" value="XM_064797651.1"/>
</dbReference>
<feature type="region of interest" description="Disordered" evidence="1">
    <location>
        <begin position="73"/>
        <end position="100"/>
    </location>
</feature>
<dbReference type="EMBL" id="JAVRRT010000001">
    <property type="protein sequence ID" value="KAK5175247.1"/>
    <property type="molecule type" value="Genomic_DNA"/>
</dbReference>
<gene>
    <name evidence="2" type="ORF">LTR77_000384</name>
</gene>
<feature type="region of interest" description="Disordered" evidence="1">
    <location>
        <begin position="313"/>
        <end position="338"/>
    </location>
</feature>
<accession>A0AAV9PN45</accession>
<feature type="compositionally biased region" description="Acidic residues" evidence="1">
    <location>
        <begin position="76"/>
        <end position="99"/>
    </location>
</feature>